<sequence length="75" mass="8759">LICLLTRVRFTRNAIGSSELAGRFFARQFFLFETVKDRSGDVDVTCCLAFTSYNILSFEDGEFAVDFKNWMYNFF</sequence>
<organism evidence="1 2">
    <name type="scientific">Adineta steineri</name>
    <dbReference type="NCBI Taxonomy" id="433720"/>
    <lineage>
        <taxon>Eukaryota</taxon>
        <taxon>Metazoa</taxon>
        <taxon>Spiralia</taxon>
        <taxon>Gnathifera</taxon>
        <taxon>Rotifera</taxon>
        <taxon>Eurotatoria</taxon>
        <taxon>Bdelloidea</taxon>
        <taxon>Adinetida</taxon>
        <taxon>Adinetidae</taxon>
        <taxon>Adineta</taxon>
    </lineage>
</organism>
<dbReference type="AlphaFoldDB" id="A0A820QI29"/>
<accession>A0A820QI29</accession>
<feature type="non-terminal residue" evidence="1">
    <location>
        <position position="1"/>
    </location>
</feature>
<evidence type="ECO:0000313" key="2">
    <source>
        <dbReference type="Proteomes" id="UP000663844"/>
    </source>
</evidence>
<comment type="caution">
    <text evidence="1">The sequence shown here is derived from an EMBL/GenBank/DDBJ whole genome shotgun (WGS) entry which is preliminary data.</text>
</comment>
<dbReference type="EMBL" id="CAJOAZ010028850">
    <property type="protein sequence ID" value="CAF4420673.1"/>
    <property type="molecule type" value="Genomic_DNA"/>
</dbReference>
<protein>
    <submittedName>
        <fullName evidence="1">Uncharacterized protein</fullName>
    </submittedName>
</protein>
<dbReference type="Proteomes" id="UP000663844">
    <property type="component" value="Unassembled WGS sequence"/>
</dbReference>
<proteinExistence type="predicted"/>
<name>A0A820QI29_9BILA</name>
<evidence type="ECO:0000313" key="1">
    <source>
        <dbReference type="EMBL" id="CAF4420673.1"/>
    </source>
</evidence>
<gene>
    <name evidence="1" type="ORF">OXD698_LOCUS52617</name>
</gene>
<reference evidence="1" key="1">
    <citation type="submission" date="2021-02" db="EMBL/GenBank/DDBJ databases">
        <authorList>
            <person name="Nowell W R."/>
        </authorList>
    </citation>
    <scope>NUCLEOTIDE SEQUENCE</scope>
</reference>